<keyword evidence="1" id="KW-1133">Transmembrane helix</keyword>
<dbReference type="InterPro" id="IPR058486">
    <property type="entry name" value="DUF8173"/>
</dbReference>
<organism evidence="3 4">
    <name type="scientific">Candidatus Rhabdochlamydia oedothoracis</name>
    <dbReference type="NCBI Taxonomy" id="2720720"/>
    <lineage>
        <taxon>Bacteria</taxon>
        <taxon>Pseudomonadati</taxon>
        <taxon>Chlamydiota</taxon>
        <taxon>Chlamydiia</taxon>
        <taxon>Parachlamydiales</taxon>
        <taxon>Candidatus Rhabdochlamydiaceae</taxon>
        <taxon>Candidatus Rhabdochlamydia</taxon>
    </lineage>
</organism>
<keyword evidence="1" id="KW-0472">Membrane</keyword>
<keyword evidence="4" id="KW-1185">Reference proteome</keyword>
<reference evidence="3 4" key="1">
    <citation type="journal article" date="2022" name="bioRxiv">
        <title>Ecology and evolution of chlamydial symbionts of arthropods.</title>
        <authorList>
            <person name="Halter T."/>
            <person name="Koestlbacher S."/>
            <person name="Collingro A."/>
            <person name="Sixt B.S."/>
            <person name="Toenshoff E.R."/>
            <person name="Hendrickx F."/>
            <person name="Kostanjsek R."/>
            <person name="Horn M."/>
        </authorList>
    </citation>
    <scope>NUCLEOTIDE SEQUENCE [LARGE SCALE GENOMIC DNA]</scope>
    <source>
        <strain evidence="3">W744xW776</strain>
    </source>
</reference>
<accession>A0ABX8V284</accession>
<evidence type="ECO:0000259" key="2">
    <source>
        <dbReference type="Pfam" id="PF26514"/>
    </source>
</evidence>
<evidence type="ECO:0000313" key="4">
    <source>
        <dbReference type="Proteomes" id="UP000826014"/>
    </source>
</evidence>
<gene>
    <name evidence="3" type="ORF">RHABOEDO_001609</name>
</gene>
<dbReference type="Proteomes" id="UP000826014">
    <property type="component" value="Chromosome"/>
</dbReference>
<feature type="transmembrane region" description="Helical" evidence="1">
    <location>
        <begin position="227"/>
        <end position="245"/>
    </location>
</feature>
<dbReference type="RefSeq" id="WP_215217504.1">
    <property type="nucleotide sequence ID" value="NZ_CP075587.1"/>
</dbReference>
<feature type="transmembrane region" description="Helical" evidence="1">
    <location>
        <begin position="266"/>
        <end position="287"/>
    </location>
</feature>
<feature type="domain" description="DUF8173" evidence="2">
    <location>
        <begin position="226"/>
        <end position="369"/>
    </location>
</feature>
<evidence type="ECO:0000256" key="1">
    <source>
        <dbReference type="SAM" id="Phobius"/>
    </source>
</evidence>
<name>A0ABX8V284_9BACT</name>
<evidence type="ECO:0000313" key="3">
    <source>
        <dbReference type="EMBL" id="QYF49296.1"/>
    </source>
</evidence>
<sequence>MRRIILFLLLVPVFLCSAKKPKEIEDHSIIMIPSHVVYEGDYFASGDSVEISGIVNGDVYLIAGQVVVDGVINGDLICCAGSVDISGKVANNARLLAGQVLLSGEIGHNITAVGGNVQLLKQSSVGKNVVITAGNADLAARIGSEVTVVASHLRVSSTIGQDLHAVVGLMRLTSQAHINGDVDYRSNSDAWIDQGANVIGTITQHPSFVRNLVKGTWIQKILVGSKLLTLSMNFLYSLAIAYLLLRLFPRNLQSALLSLRGQPWRSLSTGLITLIVLPLCCLLLLMTVLGVPFALTLIALNIVGFYTAKVYFIFWGSDWLSSKIKWTIHRLAAFVVGLIAYLIISSIPGVGKIFSLAAMVFGLGAAVTAQTKRYHIGL</sequence>
<keyword evidence="1" id="KW-0812">Transmembrane</keyword>
<feature type="transmembrane region" description="Helical" evidence="1">
    <location>
        <begin position="293"/>
        <end position="315"/>
    </location>
</feature>
<dbReference type="Pfam" id="PF26514">
    <property type="entry name" value="DUF8173"/>
    <property type="match status" value="1"/>
</dbReference>
<proteinExistence type="predicted"/>
<protein>
    <recommendedName>
        <fullName evidence="2">DUF8173 domain-containing protein</fullName>
    </recommendedName>
</protein>
<feature type="transmembrane region" description="Helical" evidence="1">
    <location>
        <begin position="327"/>
        <end position="344"/>
    </location>
</feature>
<dbReference type="EMBL" id="CP075587">
    <property type="protein sequence ID" value="QYF49296.1"/>
    <property type="molecule type" value="Genomic_DNA"/>
</dbReference>